<accession>A0A517NQI1</accession>
<sequence precursor="true">MRFVRLRSFRLYFAASICLAALAITGLKVSDPPGVQAKTFADSFLSSLDEDQKAKAIVPYDSDQRVDWHFIPKKTRKGLALRDMNSAQRSSALRLIRATLSEAGYDKASKTMLMEAVVRELEGEKRNWERDPQKYFVTFFGQPSDKDPWGLSIEGHHLSLNFSYRDGKVADSTPQFFGANPGEVKTDVPGPFGKGTRVLKSEEQIGFKLINALSKENQAKAIIDKDAPKELRFAGDAQVDVEEPVGIALSELSEENQKTLKRLVRVYTDIVPEPLAKGRRSLINQDGWDDVHFAWSGAKKPGIGHYYRIRGKRFLIEFVNTQADAEGNPANHIHCCWRDVSGDFDLPAGK</sequence>
<dbReference type="PANTHER" id="PTHR37489:SF1">
    <property type="entry name" value="DUF3500 DOMAIN-CONTAINING PROTEIN"/>
    <property type="match status" value="1"/>
</dbReference>
<dbReference type="Pfam" id="PF12006">
    <property type="entry name" value="DUF3500"/>
    <property type="match status" value="1"/>
</dbReference>
<feature type="signal peptide" evidence="1">
    <location>
        <begin position="1"/>
        <end position="23"/>
    </location>
</feature>
<dbReference type="PANTHER" id="PTHR37489">
    <property type="entry name" value="DUF3500 DOMAIN-CONTAINING PROTEIN"/>
    <property type="match status" value="1"/>
</dbReference>
<keyword evidence="1" id="KW-0732">Signal</keyword>
<name>A0A517NQI1_9BACT</name>
<evidence type="ECO:0008006" key="4">
    <source>
        <dbReference type="Google" id="ProtNLM"/>
    </source>
</evidence>
<gene>
    <name evidence="2" type="ORF">K239x_13340</name>
</gene>
<evidence type="ECO:0000313" key="3">
    <source>
        <dbReference type="Proteomes" id="UP000319817"/>
    </source>
</evidence>
<evidence type="ECO:0000256" key="1">
    <source>
        <dbReference type="SAM" id="SignalP"/>
    </source>
</evidence>
<evidence type="ECO:0000313" key="2">
    <source>
        <dbReference type="EMBL" id="QDT09388.1"/>
    </source>
</evidence>
<feature type="chain" id="PRO_5022120563" description="DUF3500 domain-containing protein" evidence="1">
    <location>
        <begin position="24"/>
        <end position="350"/>
    </location>
</feature>
<dbReference type="OrthoDB" id="581140at2"/>
<dbReference type="Proteomes" id="UP000319817">
    <property type="component" value="Chromosome"/>
</dbReference>
<organism evidence="2 3">
    <name type="scientific">Stieleria marina</name>
    <dbReference type="NCBI Taxonomy" id="1930275"/>
    <lineage>
        <taxon>Bacteria</taxon>
        <taxon>Pseudomonadati</taxon>
        <taxon>Planctomycetota</taxon>
        <taxon>Planctomycetia</taxon>
        <taxon>Pirellulales</taxon>
        <taxon>Pirellulaceae</taxon>
        <taxon>Stieleria</taxon>
    </lineage>
</organism>
<reference evidence="2 3" key="1">
    <citation type="submission" date="2019-02" db="EMBL/GenBank/DDBJ databases">
        <title>Deep-cultivation of Planctomycetes and their phenomic and genomic characterization uncovers novel biology.</title>
        <authorList>
            <person name="Wiegand S."/>
            <person name="Jogler M."/>
            <person name="Boedeker C."/>
            <person name="Pinto D."/>
            <person name="Vollmers J."/>
            <person name="Rivas-Marin E."/>
            <person name="Kohn T."/>
            <person name="Peeters S.H."/>
            <person name="Heuer A."/>
            <person name="Rast P."/>
            <person name="Oberbeckmann S."/>
            <person name="Bunk B."/>
            <person name="Jeske O."/>
            <person name="Meyerdierks A."/>
            <person name="Storesund J.E."/>
            <person name="Kallscheuer N."/>
            <person name="Luecker S."/>
            <person name="Lage O.M."/>
            <person name="Pohl T."/>
            <person name="Merkel B.J."/>
            <person name="Hornburger P."/>
            <person name="Mueller R.-W."/>
            <person name="Bruemmer F."/>
            <person name="Labrenz M."/>
            <person name="Spormann A.M."/>
            <person name="Op den Camp H."/>
            <person name="Overmann J."/>
            <person name="Amann R."/>
            <person name="Jetten M.S.M."/>
            <person name="Mascher T."/>
            <person name="Medema M.H."/>
            <person name="Devos D.P."/>
            <person name="Kaster A.-K."/>
            <person name="Ovreas L."/>
            <person name="Rohde M."/>
            <person name="Galperin M.Y."/>
            <person name="Jogler C."/>
        </authorList>
    </citation>
    <scope>NUCLEOTIDE SEQUENCE [LARGE SCALE GENOMIC DNA]</scope>
    <source>
        <strain evidence="2 3">K23_9</strain>
    </source>
</reference>
<dbReference type="EMBL" id="CP036526">
    <property type="protein sequence ID" value="QDT09388.1"/>
    <property type="molecule type" value="Genomic_DNA"/>
</dbReference>
<dbReference type="AlphaFoldDB" id="A0A517NQI1"/>
<protein>
    <recommendedName>
        <fullName evidence="4">DUF3500 domain-containing protein</fullName>
    </recommendedName>
</protein>
<dbReference type="RefSeq" id="WP_145416952.1">
    <property type="nucleotide sequence ID" value="NZ_CP036526.1"/>
</dbReference>
<keyword evidence="3" id="KW-1185">Reference proteome</keyword>
<proteinExistence type="predicted"/>
<dbReference type="InterPro" id="IPR021889">
    <property type="entry name" value="DUF3500"/>
</dbReference>